<dbReference type="InterPro" id="IPR051088">
    <property type="entry name" value="PTS_Sugar-EIIC/EIIB"/>
</dbReference>
<dbReference type="InterPro" id="IPR004501">
    <property type="entry name" value="PTS_EIIC_3"/>
</dbReference>
<gene>
    <name evidence="11" type="ORF">DWX92_03335</name>
</gene>
<dbReference type="AlphaFoldDB" id="A0A412J6P8"/>
<keyword evidence="7 8" id="KW-0472">Membrane</keyword>
<proteinExistence type="predicted"/>
<comment type="caution">
    <text evidence="11">The sequence shown here is derived from an EMBL/GenBank/DDBJ whole genome shotgun (WGS) entry which is preliminary data.</text>
</comment>
<accession>A0A412J6P8</accession>
<feature type="transmembrane region" description="Helical" evidence="9">
    <location>
        <begin position="125"/>
        <end position="145"/>
    </location>
</feature>
<keyword evidence="5 9" id="KW-0812">Transmembrane</keyword>
<dbReference type="GO" id="GO:1902815">
    <property type="term" value="P:N,N'-diacetylchitobiose import"/>
    <property type="evidence" value="ECO:0007669"/>
    <property type="project" value="TreeGrafter"/>
</dbReference>
<keyword evidence="6 9" id="KW-1133">Transmembrane helix</keyword>
<evidence type="ECO:0000256" key="8">
    <source>
        <dbReference type="PIRNR" id="PIRNR006351"/>
    </source>
</evidence>
<feature type="transmembrane region" description="Helical" evidence="9">
    <location>
        <begin position="194"/>
        <end position="222"/>
    </location>
</feature>
<evidence type="ECO:0000313" key="12">
    <source>
        <dbReference type="Proteomes" id="UP000285274"/>
    </source>
</evidence>
<feature type="transmembrane region" description="Helical" evidence="9">
    <location>
        <begin position="266"/>
        <end position="289"/>
    </location>
</feature>
<evidence type="ECO:0000259" key="10">
    <source>
        <dbReference type="PROSITE" id="PS51105"/>
    </source>
</evidence>
<evidence type="ECO:0000256" key="6">
    <source>
        <dbReference type="ARBA" id="ARBA00022989"/>
    </source>
</evidence>
<feature type="transmembrane region" description="Helical" evidence="9">
    <location>
        <begin position="93"/>
        <end position="113"/>
    </location>
</feature>
<dbReference type="InterPro" id="IPR004796">
    <property type="entry name" value="PTS_IIC_cello"/>
</dbReference>
<feature type="transmembrane region" description="Helical" evidence="9">
    <location>
        <begin position="378"/>
        <end position="396"/>
    </location>
</feature>
<dbReference type="GO" id="GO:0005886">
    <property type="term" value="C:plasma membrane"/>
    <property type="evidence" value="ECO:0007669"/>
    <property type="project" value="UniProtKB-SubCell"/>
</dbReference>
<evidence type="ECO:0000256" key="7">
    <source>
        <dbReference type="ARBA" id="ARBA00023136"/>
    </source>
</evidence>
<feature type="transmembrane region" description="Helical" evidence="9">
    <location>
        <begin position="325"/>
        <end position="345"/>
    </location>
</feature>
<name>A0A412J6P8_9FIRM</name>
<evidence type="ECO:0000256" key="5">
    <source>
        <dbReference type="ARBA" id="ARBA00022692"/>
    </source>
</evidence>
<comment type="subcellular location">
    <subcellularLocation>
        <location evidence="1">Cell membrane</location>
        <topology evidence="1">Multi-pass membrane protein</topology>
    </subcellularLocation>
</comment>
<keyword evidence="2 8" id="KW-0813">Transport</keyword>
<evidence type="ECO:0000256" key="3">
    <source>
        <dbReference type="ARBA" id="ARBA00022475"/>
    </source>
</evidence>
<dbReference type="Proteomes" id="UP000285274">
    <property type="component" value="Unassembled WGS sequence"/>
</dbReference>
<feature type="transmembrane region" description="Helical" evidence="9">
    <location>
        <begin position="24"/>
        <end position="49"/>
    </location>
</feature>
<dbReference type="PANTHER" id="PTHR33989">
    <property type="match status" value="1"/>
</dbReference>
<dbReference type="PIRSF" id="PIRSF006351">
    <property type="entry name" value="PTS_EIIC-Cellobiose"/>
    <property type="match status" value="1"/>
</dbReference>
<dbReference type="EMBL" id="QRVM01000008">
    <property type="protein sequence ID" value="RGS48026.1"/>
    <property type="molecule type" value="Genomic_DNA"/>
</dbReference>
<dbReference type="InterPro" id="IPR003352">
    <property type="entry name" value="PTS_EIIC"/>
</dbReference>
<dbReference type="GO" id="GO:0008982">
    <property type="term" value="F:protein-N(PI)-phosphohistidine-sugar phosphotransferase activity"/>
    <property type="evidence" value="ECO:0007669"/>
    <property type="project" value="UniProtKB-UniRule"/>
</dbReference>
<evidence type="ECO:0000256" key="4">
    <source>
        <dbReference type="ARBA" id="ARBA00022597"/>
    </source>
</evidence>
<dbReference type="PANTHER" id="PTHR33989:SF4">
    <property type="entry name" value="PTS SYSTEM N,N'-DIACETYLCHITOBIOSE-SPECIFIC EIIC COMPONENT"/>
    <property type="match status" value="1"/>
</dbReference>
<organism evidence="11 12">
    <name type="scientific">Holdemanella biformis</name>
    <dbReference type="NCBI Taxonomy" id="1735"/>
    <lineage>
        <taxon>Bacteria</taxon>
        <taxon>Bacillati</taxon>
        <taxon>Bacillota</taxon>
        <taxon>Erysipelotrichia</taxon>
        <taxon>Erysipelotrichales</taxon>
        <taxon>Erysipelotrichaceae</taxon>
        <taxon>Holdemanella</taxon>
    </lineage>
</organism>
<dbReference type="GO" id="GO:0009401">
    <property type="term" value="P:phosphoenolpyruvate-dependent sugar phosphotransferase system"/>
    <property type="evidence" value="ECO:0007669"/>
    <property type="project" value="InterPro"/>
</dbReference>
<evidence type="ECO:0000313" key="11">
    <source>
        <dbReference type="EMBL" id="RGS48026.1"/>
    </source>
</evidence>
<dbReference type="Pfam" id="PF02378">
    <property type="entry name" value="PTS_EIIC"/>
    <property type="match status" value="1"/>
</dbReference>
<dbReference type="RefSeq" id="WP_118319492.1">
    <property type="nucleotide sequence ID" value="NZ_QRVM01000008.1"/>
</dbReference>
<feature type="domain" description="PTS EIIC type-3" evidence="10">
    <location>
        <begin position="8"/>
        <end position="395"/>
    </location>
</feature>
<keyword evidence="3 8" id="KW-1003">Cell membrane</keyword>
<protein>
    <recommendedName>
        <fullName evidence="8">Permease IIC component</fullName>
    </recommendedName>
</protein>
<comment type="function">
    <text evidence="8">The phosphoenolpyruvate-dependent sugar phosphotransferase system (PTS), a major carbohydrate active -transport system, catalyzes the phosphorylation of incoming sugar substrates concomitant with their translocation across the cell membrane.</text>
</comment>
<evidence type="ECO:0000256" key="1">
    <source>
        <dbReference type="ARBA" id="ARBA00004651"/>
    </source>
</evidence>
<evidence type="ECO:0000256" key="9">
    <source>
        <dbReference type="SAM" id="Phobius"/>
    </source>
</evidence>
<feature type="transmembrane region" description="Helical" evidence="9">
    <location>
        <begin position="61"/>
        <end position="81"/>
    </location>
</feature>
<feature type="transmembrane region" description="Helical" evidence="9">
    <location>
        <begin position="165"/>
        <end position="187"/>
    </location>
</feature>
<sequence>MNKFMSWLEDSFVPKANKLFSRPFIAAFSSTMQKIIPFILTGSVIYFYNVIKSFVPVLPDLGPILTYSFGIITVIVAFMMGNQLMEKLGHPDYVINAGLCAVGTLLMVAMPLGDNADSISTLMGNLGAAGIAVGLIVGLYVGTIFHLWGKLHFLQDSSCPDFVTAWINTIVPNLITLGITMVLVNVLKLDVYSLVIAAFMPLANIGQTLPGFILICLIPAFFYTLGISSWTFGAVTTPIFMAGIQANIDAVAAGGVATNIVTSESVFTMAFITMGGMCATLGLNALMCFSKSKQLKTLGRVFIIPSIFNINEPIMYGGKVVMNPVLMIPAWLNSIIGPVYVWILMSTGLLNIPSKMIQVGQIPAPICSVMITEDMRALLWWAVLFVIYLAVWFPFFKAYERTKLAEEAAENE</sequence>
<keyword evidence="4 8" id="KW-0762">Sugar transport</keyword>
<evidence type="ECO:0000256" key="2">
    <source>
        <dbReference type="ARBA" id="ARBA00022448"/>
    </source>
</evidence>
<reference evidence="11 12" key="1">
    <citation type="submission" date="2018-08" db="EMBL/GenBank/DDBJ databases">
        <title>A genome reference for cultivated species of the human gut microbiota.</title>
        <authorList>
            <person name="Zou Y."/>
            <person name="Xue W."/>
            <person name="Luo G."/>
        </authorList>
    </citation>
    <scope>NUCLEOTIDE SEQUENCE [LARGE SCALE GENOMIC DNA]</scope>
    <source>
        <strain evidence="11 12">AF22-10AC</strain>
    </source>
</reference>
<dbReference type="PROSITE" id="PS51105">
    <property type="entry name" value="PTS_EIIC_TYPE_3"/>
    <property type="match status" value="1"/>
</dbReference>